<dbReference type="InterPro" id="IPR002156">
    <property type="entry name" value="RNaseH_domain"/>
</dbReference>
<dbReference type="KEGG" id="jre:109006208"/>
<dbReference type="Pfam" id="PF13456">
    <property type="entry name" value="RVT_3"/>
    <property type="match status" value="1"/>
</dbReference>
<dbReference type="Proteomes" id="UP000235220">
    <property type="component" value="Chromosome 1"/>
</dbReference>
<accession>A0A2I4GAM0</accession>
<dbReference type="InterPro" id="IPR044730">
    <property type="entry name" value="RNase_H-like_dom_plant"/>
</dbReference>
<dbReference type="Gene3D" id="3.30.420.10">
    <property type="entry name" value="Ribonuclease H-like superfamily/Ribonuclease H"/>
    <property type="match status" value="1"/>
</dbReference>
<dbReference type="GO" id="GO:0004523">
    <property type="term" value="F:RNA-DNA hybrid ribonuclease activity"/>
    <property type="evidence" value="ECO:0007669"/>
    <property type="project" value="InterPro"/>
</dbReference>
<dbReference type="PANTHER" id="PTHR47074">
    <property type="entry name" value="BNAC02G40300D PROTEIN"/>
    <property type="match status" value="1"/>
</dbReference>
<dbReference type="SUPFAM" id="SSF53098">
    <property type="entry name" value="Ribonuclease H-like"/>
    <property type="match status" value="1"/>
</dbReference>
<dbReference type="GeneID" id="109006208"/>
<organism evidence="1 2">
    <name type="scientific">Juglans regia</name>
    <name type="common">English walnut</name>
    <dbReference type="NCBI Taxonomy" id="51240"/>
    <lineage>
        <taxon>Eukaryota</taxon>
        <taxon>Viridiplantae</taxon>
        <taxon>Streptophyta</taxon>
        <taxon>Embryophyta</taxon>
        <taxon>Tracheophyta</taxon>
        <taxon>Spermatophyta</taxon>
        <taxon>Magnoliopsida</taxon>
        <taxon>eudicotyledons</taxon>
        <taxon>Gunneridae</taxon>
        <taxon>Pentapetalae</taxon>
        <taxon>rosids</taxon>
        <taxon>fabids</taxon>
        <taxon>Fagales</taxon>
        <taxon>Juglandaceae</taxon>
        <taxon>Juglans</taxon>
    </lineage>
</organism>
<dbReference type="InterPro" id="IPR052929">
    <property type="entry name" value="RNase_H-like_EbsB-rel"/>
</dbReference>
<dbReference type="OrthoDB" id="993362at2759"/>
<protein>
    <submittedName>
        <fullName evidence="2">Uncharacterized protein LOC109006208</fullName>
    </submittedName>
</protein>
<dbReference type="Gramene" id="Jr01_29700_p1">
    <property type="protein sequence ID" value="cds.Jr01_29700_p1"/>
    <property type="gene ID" value="Jr01_29700"/>
</dbReference>
<evidence type="ECO:0000313" key="2">
    <source>
        <dbReference type="RefSeq" id="XP_018840963.2"/>
    </source>
</evidence>
<dbReference type="GO" id="GO:0003676">
    <property type="term" value="F:nucleic acid binding"/>
    <property type="evidence" value="ECO:0007669"/>
    <property type="project" value="InterPro"/>
</dbReference>
<dbReference type="PANTHER" id="PTHR47074:SF48">
    <property type="entry name" value="POLYNUCLEOTIDYL TRANSFERASE, RIBONUCLEASE H-LIKE SUPERFAMILY PROTEIN"/>
    <property type="match status" value="1"/>
</dbReference>
<dbReference type="InterPro" id="IPR012337">
    <property type="entry name" value="RNaseH-like_sf"/>
</dbReference>
<name>A0A2I4GAM0_JUGRE</name>
<reference evidence="2" key="1">
    <citation type="submission" date="2025-08" db="UniProtKB">
        <authorList>
            <consortium name="RefSeq"/>
        </authorList>
    </citation>
    <scope>IDENTIFICATION</scope>
    <source>
        <tissue evidence="2">Leaves</tissue>
    </source>
</reference>
<dbReference type="InterPro" id="IPR036397">
    <property type="entry name" value="RNaseH_sf"/>
</dbReference>
<sequence>MDKLSDVELELAAVLMRMLWIKNSFIFEDKFKDTESLVRTTKTTLDDFRDVQGNEKGQEFSVSNEARGGERANHRWIKPIQGFIKANWDASLSKYSLGLDIVLRDDKGDIIACACYKRNPVQDLVEAEIVALWYAVKLCNSLGFNRVILEGDAEVVVKAVHSEEENLSSIGHVIEDVKIVLKERRAWRVQHVQREGNKVAHLLAKNSFKFDQEMIWVEQCPEFISLQVLKMQIVSRRHVDRYILKTE</sequence>
<keyword evidence="1" id="KW-1185">Reference proteome</keyword>
<dbReference type="RefSeq" id="XP_018840963.2">
    <property type="nucleotide sequence ID" value="XM_018985418.2"/>
</dbReference>
<proteinExistence type="predicted"/>
<dbReference type="CDD" id="cd06222">
    <property type="entry name" value="RNase_H_like"/>
    <property type="match status" value="1"/>
</dbReference>
<evidence type="ECO:0000313" key="1">
    <source>
        <dbReference type="Proteomes" id="UP000235220"/>
    </source>
</evidence>
<gene>
    <name evidence="2" type="primary">LOC109006208</name>
</gene>
<dbReference type="AlphaFoldDB" id="A0A2I4GAM0"/>